<dbReference type="OrthoDB" id="9815357at2"/>
<dbReference type="NCBIfam" id="TIGR01414">
    <property type="entry name" value="autotrans_barl"/>
    <property type="match status" value="1"/>
</dbReference>
<feature type="chain" id="PRO_5010409313" evidence="5">
    <location>
        <begin position="25"/>
        <end position="236"/>
    </location>
</feature>
<dbReference type="STRING" id="376733.SAMN04487972_12328"/>
<comment type="similarity">
    <text evidence="4">Belongs to the Omp25/RopB family.</text>
</comment>
<dbReference type="EMBL" id="FOJO01000023">
    <property type="protein sequence ID" value="SFA59157.1"/>
    <property type="molecule type" value="Genomic_DNA"/>
</dbReference>
<evidence type="ECO:0000256" key="4">
    <source>
        <dbReference type="ARBA" id="ARBA00038306"/>
    </source>
</evidence>
<reference evidence="7 9" key="2">
    <citation type="submission" date="2014-10" db="EMBL/GenBank/DDBJ databases">
        <title>Paracoccus sanguinis sp. nov., isolated from clinical specimens of New York State patients.</title>
        <authorList>
            <person name="Mingle L.A."/>
            <person name="Cole J.A."/>
            <person name="Lapierre P."/>
            <person name="Musser K.A."/>
        </authorList>
    </citation>
    <scope>NUCLEOTIDE SEQUENCE [LARGE SCALE GENOMIC DNA]</scope>
    <source>
        <strain evidence="7 9">JCM 14014</strain>
    </source>
</reference>
<feature type="signal peptide" evidence="5">
    <location>
        <begin position="1"/>
        <end position="24"/>
    </location>
</feature>
<evidence type="ECO:0000256" key="1">
    <source>
        <dbReference type="ARBA" id="ARBA00004370"/>
    </source>
</evidence>
<gene>
    <name evidence="7" type="ORF">IT41_15140</name>
    <name evidence="8" type="ORF">SAMN04487972_12328</name>
</gene>
<organism evidence="7 9">
    <name type="scientific">Paracoccus halophilus</name>
    <dbReference type="NCBI Taxonomy" id="376733"/>
    <lineage>
        <taxon>Bacteria</taxon>
        <taxon>Pseudomonadati</taxon>
        <taxon>Pseudomonadota</taxon>
        <taxon>Alphaproteobacteria</taxon>
        <taxon>Rhodobacterales</taxon>
        <taxon>Paracoccaceae</taxon>
        <taxon>Paracoccus</taxon>
    </lineage>
</organism>
<dbReference type="Pfam" id="PF13505">
    <property type="entry name" value="OMP_b-brl"/>
    <property type="match status" value="1"/>
</dbReference>
<sequence>MYHVFPKAILSTALGLGVAVSAHAGGYVPPVVEETVVVTPAPADWQGGYAGLTLGYALAGDDDVGVRTPTGFGTPDELELSGVNAGLRIGYRWQRDRWVFGPELGFEAGNVDDDFSTDGYEAESEIKNVFALRFKTGYVLDNDMLVYGIIGAARAKIDYKVEGTGSHGTIGVDDDYSETGYIVGFGIEKMMTERMSLTGEYEYANFGKDTRRDGLGGSTQATPDYHNLKVGLNFRF</sequence>
<dbReference type="SUPFAM" id="SSF56925">
    <property type="entry name" value="OMPA-like"/>
    <property type="match status" value="1"/>
</dbReference>
<evidence type="ECO:0000259" key="6">
    <source>
        <dbReference type="Pfam" id="PF13505"/>
    </source>
</evidence>
<dbReference type="RefSeq" id="WP_036742788.1">
    <property type="nucleotide sequence ID" value="NZ_FOJO01000023.1"/>
</dbReference>
<dbReference type="PANTHER" id="PTHR34001:SF3">
    <property type="entry name" value="BLL7405 PROTEIN"/>
    <property type="match status" value="1"/>
</dbReference>
<dbReference type="Gene3D" id="2.40.160.20">
    <property type="match status" value="1"/>
</dbReference>
<evidence type="ECO:0000313" key="10">
    <source>
        <dbReference type="Proteomes" id="UP000182312"/>
    </source>
</evidence>
<feature type="domain" description="Outer membrane protein beta-barrel" evidence="6">
    <location>
        <begin position="40"/>
        <end position="236"/>
    </location>
</feature>
<evidence type="ECO:0000313" key="7">
    <source>
        <dbReference type="EMBL" id="KGJ03163.1"/>
    </source>
</evidence>
<dbReference type="EMBL" id="JRKN01000025">
    <property type="protein sequence ID" value="KGJ03163.1"/>
    <property type="molecule type" value="Genomic_DNA"/>
</dbReference>
<dbReference type="InterPro" id="IPR051692">
    <property type="entry name" value="OMP-like"/>
</dbReference>
<dbReference type="InterPro" id="IPR006315">
    <property type="entry name" value="OM_autotransptr_brl_dom"/>
</dbReference>
<reference evidence="8 10" key="3">
    <citation type="submission" date="2016-10" db="EMBL/GenBank/DDBJ databases">
        <authorList>
            <person name="de Groot N.N."/>
        </authorList>
    </citation>
    <scope>NUCLEOTIDE SEQUENCE [LARGE SCALE GENOMIC DNA]</scope>
    <source>
        <strain evidence="8 10">CGMCC 1.6117</strain>
    </source>
</reference>
<dbReference type="eggNOG" id="COG3637">
    <property type="taxonomic scope" value="Bacteria"/>
</dbReference>
<dbReference type="PANTHER" id="PTHR34001">
    <property type="entry name" value="BLL7405 PROTEIN"/>
    <property type="match status" value="1"/>
</dbReference>
<evidence type="ECO:0000256" key="5">
    <source>
        <dbReference type="SAM" id="SignalP"/>
    </source>
</evidence>
<reference evidence="7 9" key="1">
    <citation type="submission" date="2014-09" db="EMBL/GenBank/DDBJ databases">
        <authorList>
            <person name="McGinnis J.M."/>
            <person name="Wolfgang W.J."/>
        </authorList>
    </citation>
    <scope>NUCLEOTIDE SEQUENCE [LARGE SCALE GENOMIC DNA]</scope>
    <source>
        <strain evidence="7 9">JCM 14014</strain>
    </source>
</reference>
<protein>
    <submittedName>
        <fullName evidence="7">Membrane protein</fullName>
    </submittedName>
    <submittedName>
        <fullName evidence="8">Outer membrane immunogenic protein</fullName>
    </submittedName>
</protein>
<dbReference type="Proteomes" id="UP000182312">
    <property type="component" value="Unassembled WGS sequence"/>
</dbReference>
<keyword evidence="3" id="KW-0472">Membrane</keyword>
<accession>A0A099EYW5</accession>
<dbReference type="InterPro" id="IPR027385">
    <property type="entry name" value="Beta-barrel_OMP"/>
</dbReference>
<dbReference type="InterPro" id="IPR011250">
    <property type="entry name" value="OMP/PagP_B-barrel"/>
</dbReference>
<evidence type="ECO:0000256" key="3">
    <source>
        <dbReference type="ARBA" id="ARBA00023136"/>
    </source>
</evidence>
<dbReference type="Proteomes" id="UP000029846">
    <property type="component" value="Unassembled WGS sequence"/>
</dbReference>
<keyword evidence="2 5" id="KW-0732">Signal</keyword>
<dbReference type="AlphaFoldDB" id="A0A099EYW5"/>
<proteinExistence type="inferred from homology"/>
<evidence type="ECO:0000313" key="9">
    <source>
        <dbReference type="Proteomes" id="UP000029846"/>
    </source>
</evidence>
<keyword evidence="9" id="KW-1185">Reference proteome</keyword>
<dbReference type="GO" id="GO:0019867">
    <property type="term" value="C:outer membrane"/>
    <property type="evidence" value="ECO:0007669"/>
    <property type="project" value="InterPro"/>
</dbReference>
<evidence type="ECO:0000256" key="2">
    <source>
        <dbReference type="ARBA" id="ARBA00022729"/>
    </source>
</evidence>
<evidence type="ECO:0000313" key="8">
    <source>
        <dbReference type="EMBL" id="SFA59157.1"/>
    </source>
</evidence>
<name>A0A099EYW5_9RHOB</name>
<comment type="subcellular location">
    <subcellularLocation>
        <location evidence="1">Membrane</location>
    </subcellularLocation>
</comment>